<evidence type="ECO:0000256" key="11">
    <source>
        <dbReference type="ARBA" id="ARBA00022679"/>
    </source>
</evidence>
<proteinExistence type="inferred from homology"/>
<dbReference type="PROSITE" id="PS51337">
    <property type="entry name" value="B12_BINDING_NTER"/>
    <property type="match status" value="1"/>
</dbReference>
<dbReference type="FunFam" id="3.20.20.20:FF:000002">
    <property type="entry name" value="Methionine synthase"/>
    <property type="match status" value="1"/>
</dbReference>
<dbReference type="CDD" id="cd00740">
    <property type="entry name" value="MeTr"/>
    <property type="match status" value="1"/>
</dbReference>
<reference evidence="30" key="1">
    <citation type="submission" date="2021-06" db="EMBL/GenBank/DDBJ databases">
        <title>44 bacteria genomes isolated from Dapeng, Shenzhen.</title>
        <authorList>
            <person name="Zheng W."/>
            <person name="Yu S."/>
            <person name="Huang Y."/>
        </authorList>
    </citation>
    <scope>NUCLEOTIDE SEQUENCE</scope>
    <source>
        <strain evidence="30">DP5N28-2</strain>
    </source>
</reference>
<comment type="cofactor">
    <cofactor evidence="3 21 22">
        <name>methylcob(III)alamin</name>
        <dbReference type="ChEBI" id="CHEBI:28115"/>
    </cofactor>
</comment>
<evidence type="ECO:0000256" key="10">
    <source>
        <dbReference type="ARBA" id="ARBA00022628"/>
    </source>
</evidence>
<evidence type="ECO:0000256" key="15">
    <source>
        <dbReference type="ARBA" id="ARBA00022833"/>
    </source>
</evidence>
<dbReference type="Gene3D" id="1.10.1240.10">
    <property type="entry name" value="Methionine synthase domain"/>
    <property type="match status" value="1"/>
</dbReference>
<feature type="binding site" evidence="23">
    <location>
        <begin position="1186"/>
        <end position="1187"/>
    </location>
    <ligand>
        <name>S-adenosyl-L-methionine</name>
        <dbReference type="ChEBI" id="CHEBI:59789"/>
    </ligand>
</feature>
<dbReference type="InterPro" id="IPR036724">
    <property type="entry name" value="Cobalamin-bd_sf"/>
</dbReference>
<dbReference type="InterPro" id="IPR036589">
    <property type="entry name" value="HCY_dom_sf"/>
</dbReference>
<evidence type="ECO:0000256" key="23">
    <source>
        <dbReference type="PIRSR" id="PIRSR000381-2"/>
    </source>
</evidence>
<comment type="domain">
    <text evidence="21">Modular enzyme with four functionally distinct domains. The isolated Hcy-binding domain catalyzes methyl transfer from free methylcobalamin to homocysteine. The Hcy-binding domain in association with the pterin-binding domain catalyzes the methylation of cob(I)alamin by methyltetrahydrofolate and the methylation of homocysteine. The B12-binding domain binds the cofactor. The AdoMet activation domain binds S-adenosyl-L-methionine. Under aerobic conditions cob(I)alamin can be converted to inactive cob(II)alamin. Reductive methylation by S-adenosyl-L-methionine and flavodoxin regenerates methylcobalamin.</text>
</comment>
<evidence type="ECO:0000256" key="16">
    <source>
        <dbReference type="ARBA" id="ARBA00023167"/>
    </source>
</evidence>
<dbReference type="PROSITE" id="PS50972">
    <property type="entry name" value="PTERIN_BINDING"/>
    <property type="match status" value="1"/>
</dbReference>
<evidence type="ECO:0000256" key="12">
    <source>
        <dbReference type="ARBA" id="ARBA00022691"/>
    </source>
</evidence>
<evidence type="ECO:0000256" key="2">
    <source>
        <dbReference type="ARBA" id="ARBA00001947"/>
    </source>
</evidence>
<evidence type="ECO:0000256" key="8">
    <source>
        <dbReference type="ARBA" id="ARBA00022603"/>
    </source>
</evidence>
<dbReference type="InterPro" id="IPR033706">
    <property type="entry name" value="Met_synthase_B12-bd"/>
</dbReference>
<dbReference type="PROSITE" id="PS50970">
    <property type="entry name" value="HCY"/>
    <property type="match status" value="1"/>
</dbReference>
<dbReference type="AlphaFoldDB" id="A0A953LA04"/>
<dbReference type="SUPFAM" id="SSF56507">
    <property type="entry name" value="Methionine synthase activation domain-like"/>
    <property type="match status" value="1"/>
</dbReference>
<dbReference type="PANTHER" id="PTHR45833:SF1">
    <property type="entry name" value="METHIONINE SYNTHASE"/>
    <property type="match status" value="1"/>
</dbReference>
<evidence type="ECO:0000256" key="13">
    <source>
        <dbReference type="ARBA" id="ARBA00022723"/>
    </source>
</evidence>
<dbReference type="PANTHER" id="PTHR45833">
    <property type="entry name" value="METHIONINE SYNTHASE"/>
    <property type="match status" value="1"/>
</dbReference>
<name>A0A953LA04_9BACT</name>
<keyword evidence="16 21" id="KW-0486">Methionine biosynthesis</keyword>
<evidence type="ECO:0000256" key="1">
    <source>
        <dbReference type="ARBA" id="ARBA00001700"/>
    </source>
</evidence>
<dbReference type="NCBIfam" id="NF007024">
    <property type="entry name" value="PRK09490.1"/>
    <property type="match status" value="1"/>
</dbReference>
<gene>
    <name evidence="30" type="primary">metH</name>
    <name evidence="30" type="ORF">KUV50_08585</name>
</gene>
<keyword evidence="11 21" id="KW-0808">Transferase</keyword>
<dbReference type="InterPro" id="IPR036594">
    <property type="entry name" value="Meth_synthase_dom"/>
</dbReference>
<dbReference type="GO" id="GO:0008270">
    <property type="term" value="F:zinc ion binding"/>
    <property type="evidence" value="ECO:0007669"/>
    <property type="project" value="UniProtKB-UniRule"/>
</dbReference>
<dbReference type="Pfam" id="PF02607">
    <property type="entry name" value="B12-binding_2"/>
    <property type="match status" value="1"/>
</dbReference>
<dbReference type="PIRSF" id="PIRSF000381">
    <property type="entry name" value="MetH"/>
    <property type="match status" value="1"/>
</dbReference>
<evidence type="ECO:0000259" key="28">
    <source>
        <dbReference type="PROSITE" id="PS51332"/>
    </source>
</evidence>
<comment type="cofactor">
    <cofactor evidence="2 21 24">
        <name>Zn(2+)</name>
        <dbReference type="ChEBI" id="CHEBI:29105"/>
    </cofactor>
</comment>
<dbReference type="PROSITE" id="PS50974">
    <property type="entry name" value="ADOMET_ACTIVATION"/>
    <property type="match status" value="1"/>
</dbReference>
<comment type="pathway">
    <text evidence="4 21">Amino-acid biosynthesis; L-methionine biosynthesis via de novo pathway; L-methionine from L-homocysteine (MetH route): step 1/1.</text>
</comment>
<dbReference type="SMART" id="SM01018">
    <property type="entry name" value="B12-binding_2"/>
    <property type="match status" value="1"/>
</dbReference>
<comment type="similarity">
    <text evidence="5">Belongs to the vitamin-B12 dependent methionine synthase family.</text>
</comment>
<keyword evidence="31" id="KW-1185">Reference proteome</keyword>
<feature type="binding site" evidence="22 24">
    <location>
        <position position="308"/>
    </location>
    <ligand>
        <name>Zn(2+)</name>
        <dbReference type="ChEBI" id="CHEBI:29105"/>
    </ligand>
</feature>
<dbReference type="Gene3D" id="1.10.288.10">
    <property type="entry name" value="Cobalamin-dependent Methionine Synthase, domain 2"/>
    <property type="match status" value="1"/>
</dbReference>
<evidence type="ECO:0000256" key="17">
    <source>
        <dbReference type="ARBA" id="ARBA00023285"/>
    </source>
</evidence>
<dbReference type="InterPro" id="IPR037010">
    <property type="entry name" value="VitB12-dep_Met_synth_activ_sf"/>
</dbReference>
<dbReference type="InterPro" id="IPR011822">
    <property type="entry name" value="MetH"/>
</dbReference>
<keyword evidence="14" id="KW-0677">Repeat</keyword>
<dbReference type="SUPFAM" id="SSF82282">
    <property type="entry name" value="Homocysteine S-methyltransferase"/>
    <property type="match status" value="1"/>
</dbReference>
<dbReference type="InterPro" id="IPR011005">
    <property type="entry name" value="Dihydropteroate_synth-like_sf"/>
</dbReference>
<accession>A0A953LA04</accession>
<keyword evidence="10 21" id="KW-0846">Cobalamin</keyword>
<evidence type="ECO:0000256" key="6">
    <source>
        <dbReference type="ARBA" id="ARBA00012032"/>
    </source>
</evidence>
<dbReference type="CDD" id="cd02069">
    <property type="entry name" value="methionine_synthase_B12_BD"/>
    <property type="match status" value="1"/>
</dbReference>
<feature type="binding site" evidence="23">
    <location>
        <position position="855"/>
    </location>
    <ligand>
        <name>methylcob(III)alamin</name>
        <dbReference type="ChEBI" id="CHEBI:28115"/>
    </ligand>
</feature>
<dbReference type="GO" id="GO:0046653">
    <property type="term" value="P:tetrahydrofolate metabolic process"/>
    <property type="evidence" value="ECO:0007669"/>
    <property type="project" value="TreeGrafter"/>
</dbReference>
<dbReference type="EC" id="2.1.1.13" evidence="6 20"/>
<evidence type="ECO:0000256" key="19">
    <source>
        <dbReference type="ARBA" id="ARBA00031040"/>
    </source>
</evidence>
<keyword evidence="15 21" id="KW-0862">Zinc</keyword>
<dbReference type="Gene3D" id="3.40.50.280">
    <property type="entry name" value="Cobalamin-binding domain"/>
    <property type="match status" value="1"/>
</dbReference>
<evidence type="ECO:0000256" key="20">
    <source>
        <dbReference type="NCBIfam" id="TIGR02082"/>
    </source>
</evidence>
<dbReference type="FunFam" id="3.20.20.330:FF:000001">
    <property type="entry name" value="Methionine synthase"/>
    <property type="match status" value="1"/>
</dbReference>
<comment type="caution">
    <text evidence="30">The sequence shown here is derived from an EMBL/GenBank/DDBJ whole genome shotgun (WGS) entry which is preliminary data.</text>
</comment>
<dbReference type="EMBL" id="JAHVHU010000007">
    <property type="protein sequence ID" value="MBY5958183.1"/>
    <property type="molecule type" value="Genomic_DNA"/>
</dbReference>
<evidence type="ECO:0000256" key="21">
    <source>
        <dbReference type="PIRNR" id="PIRNR000381"/>
    </source>
</evidence>
<dbReference type="FunFam" id="1.10.1240.10:FF:000001">
    <property type="entry name" value="Methionine synthase"/>
    <property type="match status" value="1"/>
</dbReference>
<feature type="domain" description="B12-binding" evidence="28">
    <location>
        <begin position="741"/>
        <end position="876"/>
    </location>
</feature>
<comment type="function">
    <text evidence="18 21">Catalyzes the transfer of a methyl group from methyl-cobalamin to homocysteine, yielding enzyme-bound cob(I)alamin and methionine. Subsequently, remethylates the cofactor using methyltetrahydrofolate.</text>
</comment>
<sequence>MKQSIQEVLHDRIVILDGAMGTMIQDQKLSEKDFRGDEFLDHPTDVRGNNDLLNITQPAIIESIHYQYLEAGADIIETNTFNATSVSQADYSMQHLVQRINFGGAQAARKAADAYMKKHPGSSKYVAGALGPTSKTASLSPDVNRPEYRAIDYDGLHKIYKEQARALQEGGVDLFLLETVFDTLNAKAAIHAILDLEEETGRHMPLIISGTITDNSGRTLSGQTVEAFWISIAHARPLAVGLNCALGAKEMRPYLQNLASIADTYISAYPNAGLPNEMGEYDQDPEEMRAYIRDFAESHFVNIVGGCCGTTPDHIREIAEAVRGLTPRKPEPQEPYSQYSGLEALVVRPESNFINVGERTNVTGSKRFERLIKNKKYEEALEVARQQVEGGAQVIDVNMDEGLLDSADEMKNFLNMVMSEPDISRLPIMVDSSKFSVIEAGLKCVQGKCIVNSISLKEGEEEFIEHARKVRKYGAAAVVMAFDEEGQAETAERRVEICSRAYRILVEEVGFLPQDIIFDPNIFAVATGIAEHNNYAVEFIEAVKQLKKLFPLAKISGGVSNLSFSFRGNNTVREAMHASFLYHAVQAGMDMGIVNAGMMEVYADIPEKLLTLIEDVLFNRHPDATEKLVDYAEQVRNKGKKVERDLSWRKNTVEKRLEHSLVKGITEFIIEDTEEARQKYDSPLTVIEEPLMNGMSVVGDLFGAGKMFLPQVVKSARVMKLAVNYLTPYLEAEKSDEDRAVGKVLLATVKGDVHDIGKNIVGVVLACNNYKIIDMGVMVPAEKILAKAIEEKVDVIGLSGLITPSLDEMVHVAKEMTRQGFELPLLIGGATTSKIHTAVKIEPHYAPPVVHVLDASKSVSTVSSLIGENKEKKQTFIESISAEYEAIRARRKNVGKKRFVTIDEARENKLNLDWEGYTPPQPDLLGLKTFHKVDFREIKNYIDWTPYFQSWQLKGKYPDIFDDQVVGKEARKVFDDAQEMLARMIDENWLQANAVVGFFPAQSEGDKVYVYESDGKTVREELLFLRQQVKRAKGIPNLSLADFIAPKSSGKMDYIGGFAVTAGLGIEAHVQKYVDAHDDYNSIVLKAMADRCAEALAEMMHHKVRTSYWGYQPNESLTNEELIREEYQGIRPAPGYPACPDHTEKEKLFRLLNATKNTQIELTDSYAMYPAAAVSGWYFSHPDSRYFGVGRIDRDQVESYATMKGMDMEEMERWLGSLLGY</sequence>
<feature type="binding site" evidence="23">
    <location>
        <begin position="751"/>
        <end position="755"/>
    </location>
    <ligand>
        <name>methylcob(III)alamin</name>
        <dbReference type="ChEBI" id="CHEBI:28115"/>
    </ligand>
</feature>
<dbReference type="Pfam" id="PF02574">
    <property type="entry name" value="S-methyl_trans"/>
    <property type="match status" value="1"/>
</dbReference>
<feature type="binding site" evidence="22 24">
    <location>
        <position position="244"/>
    </location>
    <ligand>
        <name>Zn(2+)</name>
        <dbReference type="ChEBI" id="CHEBI:29105"/>
    </ligand>
</feature>
<dbReference type="SUPFAM" id="SSF47644">
    <property type="entry name" value="Methionine synthase domain"/>
    <property type="match status" value="1"/>
</dbReference>
<dbReference type="InterPro" id="IPR006158">
    <property type="entry name" value="Cobalamin-bd"/>
</dbReference>
<keyword evidence="17 21" id="KW-0170">Cobalt</keyword>
<dbReference type="GO" id="GO:0008705">
    <property type="term" value="F:methionine synthase activity"/>
    <property type="evidence" value="ECO:0007669"/>
    <property type="project" value="UniProtKB-UniRule"/>
</dbReference>
<dbReference type="GO" id="GO:0031419">
    <property type="term" value="F:cobalamin binding"/>
    <property type="evidence" value="ECO:0007669"/>
    <property type="project" value="UniProtKB-UniRule"/>
</dbReference>
<evidence type="ECO:0000256" key="4">
    <source>
        <dbReference type="ARBA" id="ARBA00005178"/>
    </source>
</evidence>
<dbReference type="Pfam" id="PF02965">
    <property type="entry name" value="Met_synt_B12"/>
    <property type="match status" value="1"/>
</dbReference>
<dbReference type="InterPro" id="IPR003726">
    <property type="entry name" value="HCY_dom"/>
</dbReference>
<keyword evidence="13 21" id="KW-0479">Metal-binding</keyword>
<dbReference type="Pfam" id="PF00809">
    <property type="entry name" value="Pterin_bind"/>
    <property type="match status" value="1"/>
</dbReference>
<evidence type="ECO:0000256" key="14">
    <source>
        <dbReference type="ARBA" id="ARBA00022737"/>
    </source>
</evidence>
<dbReference type="GO" id="GO:0050667">
    <property type="term" value="P:homocysteine metabolic process"/>
    <property type="evidence" value="ECO:0007669"/>
    <property type="project" value="TreeGrafter"/>
</dbReference>
<dbReference type="Gene3D" id="3.20.20.330">
    <property type="entry name" value="Homocysteine-binding-like domain"/>
    <property type="match status" value="1"/>
</dbReference>
<feature type="binding site" description="axial binding residue" evidence="22">
    <location>
        <position position="754"/>
    </location>
    <ligand>
        <name>methylcob(III)alamin</name>
        <dbReference type="ChEBI" id="CHEBI:28115"/>
    </ligand>
    <ligandPart>
        <name>Co</name>
        <dbReference type="ChEBI" id="CHEBI:27638"/>
    </ligandPart>
</feature>
<dbReference type="FunFam" id="3.40.50.280:FF:000001">
    <property type="entry name" value="Methionine synthase"/>
    <property type="match status" value="1"/>
</dbReference>
<dbReference type="SUPFAM" id="SSF52242">
    <property type="entry name" value="Cobalamin (vitamin B12)-binding domain"/>
    <property type="match status" value="1"/>
</dbReference>
<evidence type="ECO:0000256" key="9">
    <source>
        <dbReference type="ARBA" id="ARBA00022605"/>
    </source>
</evidence>
<protein>
    <recommendedName>
        <fullName evidence="7 20">Methionine synthase</fullName>
        <ecNumber evidence="6 20">2.1.1.13</ecNumber>
    </recommendedName>
    <alternativeName>
        <fullName evidence="19 21">5-methyltetrahydrofolate--homocysteine methyltransferase</fullName>
    </alternativeName>
</protein>
<feature type="binding site" evidence="23">
    <location>
        <position position="688"/>
    </location>
    <ligand>
        <name>methylcob(III)alamin</name>
        <dbReference type="ChEBI" id="CHEBI:28115"/>
    </ligand>
</feature>
<dbReference type="Proteomes" id="UP000753961">
    <property type="component" value="Unassembled WGS sequence"/>
</dbReference>
<evidence type="ECO:0000256" key="3">
    <source>
        <dbReference type="ARBA" id="ARBA00001956"/>
    </source>
</evidence>
<feature type="binding site" evidence="23">
    <location>
        <position position="1131"/>
    </location>
    <ligand>
        <name>S-adenosyl-L-methionine</name>
        <dbReference type="ChEBI" id="CHEBI:59789"/>
    </ligand>
</feature>
<feature type="binding site" evidence="23">
    <location>
        <position position="943"/>
    </location>
    <ligand>
        <name>S-adenosyl-L-methionine</name>
        <dbReference type="ChEBI" id="CHEBI:59789"/>
    </ligand>
</feature>
<evidence type="ECO:0000256" key="22">
    <source>
        <dbReference type="PIRSR" id="PIRSR000381-1"/>
    </source>
</evidence>
<evidence type="ECO:0000313" key="31">
    <source>
        <dbReference type="Proteomes" id="UP000753961"/>
    </source>
</evidence>
<evidence type="ECO:0000256" key="24">
    <source>
        <dbReference type="PROSITE-ProRule" id="PRU00333"/>
    </source>
</evidence>
<evidence type="ECO:0000313" key="30">
    <source>
        <dbReference type="EMBL" id="MBY5958183.1"/>
    </source>
</evidence>
<feature type="domain" description="Pterin-binding" evidence="26">
    <location>
        <begin position="353"/>
        <end position="614"/>
    </location>
</feature>
<dbReference type="PROSITE" id="PS51332">
    <property type="entry name" value="B12_BINDING"/>
    <property type="match status" value="1"/>
</dbReference>
<evidence type="ECO:0000256" key="18">
    <source>
        <dbReference type="ARBA" id="ARBA00025552"/>
    </source>
</evidence>
<keyword evidence="12 21" id="KW-0949">S-adenosyl-L-methionine</keyword>
<evidence type="ECO:0000256" key="7">
    <source>
        <dbReference type="ARBA" id="ARBA00013998"/>
    </source>
</evidence>
<dbReference type="InterPro" id="IPR000489">
    <property type="entry name" value="Pterin-binding_dom"/>
</dbReference>
<keyword evidence="9 21" id="KW-0028">Amino-acid biosynthesis</keyword>
<dbReference type="Gene3D" id="3.10.196.10">
    <property type="entry name" value="Vitamin B12-dependent methionine synthase, activation domain"/>
    <property type="match status" value="1"/>
</dbReference>
<feature type="domain" description="Hcy-binding" evidence="25">
    <location>
        <begin position="2"/>
        <end position="322"/>
    </location>
</feature>
<evidence type="ECO:0000256" key="5">
    <source>
        <dbReference type="ARBA" id="ARBA00010398"/>
    </source>
</evidence>
<evidence type="ECO:0000259" key="26">
    <source>
        <dbReference type="PROSITE" id="PS50972"/>
    </source>
</evidence>
<evidence type="ECO:0000259" key="27">
    <source>
        <dbReference type="PROSITE" id="PS50974"/>
    </source>
</evidence>
<feature type="binding site" evidence="23">
    <location>
        <position position="803"/>
    </location>
    <ligand>
        <name>methylcob(III)alamin</name>
        <dbReference type="ChEBI" id="CHEBI:28115"/>
    </ligand>
</feature>
<comment type="catalytic activity">
    <reaction evidence="1 21">
        <text>(6S)-5-methyl-5,6,7,8-tetrahydrofolate + L-homocysteine = (6S)-5,6,7,8-tetrahydrofolate + L-methionine</text>
        <dbReference type="Rhea" id="RHEA:11172"/>
        <dbReference type="ChEBI" id="CHEBI:18608"/>
        <dbReference type="ChEBI" id="CHEBI:57453"/>
        <dbReference type="ChEBI" id="CHEBI:57844"/>
        <dbReference type="ChEBI" id="CHEBI:58199"/>
        <dbReference type="EC" id="2.1.1.13"/>
    </reaction>
</comment>
<dbReference type="InterPro" id="IPR003759">
    <property type="entry name" value="Cbl-bd_cap"/>
</dbReference>
<dbReference type="NCBIfam" id="TIGR02082">
    <property type="entry name" value="metH"/>
    <property type="match status" value="1"/>
</dbReference>
<feature type="binding site" evidence="22 24">
    <location>
        <position position="307"/>
    </location>
    <ligand>
        <name>Zn(2+)</name>
        <dbReference type="ChEBI" id="CHEBI:29105"/>
    </ligand>
</feature>
<dbReference type="GO" id="GO:0032259">
    <property type="term" value="P:methylation"/>
    <property type="evidence" value="ECO:0007669"/>
    <property type="project" value="UniProtKB-KW"/>
</dbReference>
<dbReference type="Pfam" id="PF02310">
    <property type="entry name" value="B12-binding"/>
    <property type="match status" value="1"/>
</dbReference>
<organism evidence="30 31">
    <name type="scientific">Membranihabitans marinus</name>
    <dbReference type="NCBI Taxonomy" id="1227546"/>
    <lineage>
        <taxon>Bacteria</taxon>
        <taxon>Pseudomonadati</taxon>
        <taxon>Bacteroidota</taxon>
        <taxon>Saprospiria</taxon>
        <taxon>Saprospirales</taxon>
        <taxon>Saprospiraceae</taxon>
        <taxon>Membranihabitans</taxon>
    </lineage>
</organism>
<dbReference type="Gene3D" id="3.20.20.20">
    <property type="entry name" value="Dihydropteroate synthase-like"/>
    <property type="match status" value="1"/>
</dbReference>
<feature type="binding site" evidence="23">
    <location>
        <position position="799"/>
    </location>
    <ligand>
        <name>methylcob(III)alamin</name>
        <dbReference type="ChEBI" id="CHEBI:28115"/>
    </ligand>
</feature>
<keyword evidence="8 21" id="KW-0489">Methyltransferase</keyword>
<evidence type="ECO:0000259" key="25">
    <source>
        <dbReference type="PROSITE" id="PS50970"/>
    </source>
</evidence>
<feature type="domain" description="AdoMet activation" evidence="27">
    <location>
        <begin position="893"/>
        <end position="1221"/>
    </location>
</feature>
<dbReference type="RefSeq" id="WP_222579714.1">
    <property type="nucleotide sequence ID" value="NZ_JAHVHU010000007.1"/>
</dbReference>
<feature type="domain" description="B12-binding N-terminal" evidence="29">
    <location>
        <begin position="644"/>
        <end position="738"/>
    </location>
</feature>
<dbReference type="GO" id="GO:0005829">
    <property type="term" value="C:cytosol"/>
    <property type="evidence" value="ECO:0007669"/>
    <property type="project" value="TreeGrafter"/>
</dbReference>
<dbReference type="InterPro" id="IPR004223">
    <property type="entry name" value="VitB12-dep_Met_synth_activ_dom"/>
</dbReference>
<evidence type="ECO:0000259" key="29">
    <source>
        <dbReference type="PROSITE" id="PS51337"/>
    </source>
</evidence>
<dbReference type="InterPro" id="IPR050554">
    <property type="entry name" value="Met_Synthase/Corrinoid"/>
</dbReference>
<dbReference type="SUPFAM" id="SSF51717">
    <property type="entry name" value="Dihydropteroate synthetase-like"/>
    <property type="match status" value="1"/>
</dbReference>